<organism evidence="3 4">
    <name type="scientific">Tritonibacter scottomollicae</name>
    <name type="common">Epibacterium scottomollicae</name>
    <dbReference type="NCBI Taxonomy" id="483013"/>
    <lineage>
        <taxon>Bacteria</taxon>
        <taxon>Pseudomonadati</taxon>
        <taxon>Pseudomonadota</taxon>
        <taxon>Alphaproteobacteria</taxon>
        <taxon>Rhodobacterales</taxon>
        <taxon>Paracoccaceae</taxon>
        <taxon>Tritonibacter</taxon>
    </lineage>
</organism>
<sequence>MTSDELNILVLEGDNLLGQLMCDMIRMYRIGAPQLSSSEVDACQMMKNQPFDLCIFDINLRGQLCDRAVAEANARAIPVLLLADGDEADQLSTRPARGLVVRKPASEEDIRGAAAQLLQSEPVR</sequence>
<dbReference type="Proteomes" id="UP001302666">
    <property type="component" value="Chromosome"/>
</dbReference>
<dbReference type="InterPro" id="IPR011006">
    <property type="entry name" value="CheY-like_superfamily"/>
</dbReference>
<name>A0ABZ0HEK5_TRISK</name>
<proteinExistence type="predicted"/>
<evidence type="ECO:0000313" key="3">
    <source>
        <dbReference type="EMBL" id="WOI33248.1"/>
    </source>
</evidence>
<feature type="domain" description="Response regulatory" evidence="2">
    <location>
        <begin position="7"/>
        <end position="118"/>
    </location>
</feature>
<dbReference type="InterPro" id="IPR001789">
    <property type="entry name" value="Sig_transdc_resp-reg_receiver"/>
</dbReference>
<dbReference type="PROSITE" id="PS50110">
    <property type="entry name" value="RESPONSE_REGULATORY"/>
    <property type="match status" value="1"/>
</dbReference>
<gene>
    <name evidence="3" type="ORF">R1T40_20395</name>
</gene>
<evidence type="ECO:0000256" key="1">
    <source>
        <dbReference type="PROSITE-ProRule" id="PRU00169"/>
    </source>
</evidence>
<protein>
    <recommendedName>
        <fullName evidence="2">Response regulatory domain-containing protein</fullName>
    </recommendedName>
</protein>
<dbReference type="RefSeq" id="WP_317385444.1">
    <property type="nucleotide sequence ID" value="NZ_CP136704.1"/>
</dbReference>
<keyword evidence="1" id="KW-0597">Phosphoprotein</keyword>
<reference evidence="3 4" key="1">
    <citation type="submission" date="2023-10" db="EMBL/GenBank/DDBJ databases">
        <title>Eight complete genome sequences of bacteria isolated from laboratory stock of Giant Kelp gametophytes.</title>
        <authorList>
            <person name="Tolentino B."/>
            <person name="Nuzhdin S."/>
        </authorList>
    </citation>
    <scope>NUCLEOTIDE SEQUENCE [LARGE SCALE GENOMIC DNA]</scope>
    <source>
        <strain evidence="3 4">LC.270.F.C4</strain>
    </source>
</reference>
<evidence type="ECO:0000259" key="2">
    <source>
        <dbReference type="PROSITE" id="PS50110"/>
    </source>
</evidence>
<feature type="modified residue" description="4-aspartylphosphate" evidence="1">
    <location>
        <position position="57"/>
    </location>
</feature>
<dbReference type="EMBL" id="CP136704">
    <property type="protein sequence ID" value="WOI33248.1"/>
    <property type="molecule type" value="Genomic_DNA"/>
</dbReference>
<accession>A0ABZ0HEK5</accession>
<dbReference type="Gene3D" id="3.40.50.2300">
    <property type="match status" value="1"/>
</dbReference>
<keyword evidence="4" id="KW-1185">Reference proteome</keyword>
<dbReference type="SUPFAM" id="SSF52172">
    <property type="entry name" value="CheY-like"/>
    <property type="match status" value="1"/>
</dbReference>
<evidence type="ECO:0000313" key="4">
    <source>
        <dbReference type="Proteomes" id="UP001302666"/>
    </source>
</evidence>